<dbReference type="Pfam" id="PF00078">
    <property type="entry name" value="RVT_1"/>
    <property type="match status" value="1"/>
</dbReference>
<dbReference type="InterPro" id="IPR051083">
    <property type="entry name" value="GrpII_Intron_Splice-Mob/Def"/>
</dbReference>
<dbReference type="PANTHER" id="PTHR34047">
    <property type="entry name" value="NUCLEAR INTRON MATURASE 1, MITOCHONDRIAL-RELATED"/>
    <property type="match status" value="1"/>
</dbReference>
<evidence type="ECO:0000313" key="6">
    <source>
        <dbReference type="Proteomes" id="UP000318017"/>
    </source>
</evidence>
<dbReference type="OrthoDB" id="258234at2"/>
<evidence type="ECO:0000313" key="4">
    <source>
        <dbReference type="EMBL" id="QDV23601.1"/>
    </source>
</evidence>
<evidence type="ECO:0000256" key="2">
    <source>
        <dbReference type="SAM" id="MobiDB-lite"/>
    </source>
</evidence>
<dbReference type="InterPro" id="IPR043502">
    <property type="entry name" value="DNA/RNA_pol_sf"/>
</dbReference>
<evidence type="ECO:0000256" key="1">
    <source>
        <dbReference type="ARBA" id="ARBA00034120"/>
    </source>
</evidence>
<protein>
    <submittedName>
        <fullName evidence="4">Group II intron-encoded protein LtrA</fullName>
    </submittedName>
</protein>
<accession>A0A518G4S6</accession>
<proteinExistence type="inferred from homology"/>
<dbReference type="NCBIfam" id="TIGR04416">
    <property type="entry name" value="group_II_RT_mat"/>
    <property type="match status" value="1"/>
</dbReference>
<dbReference type="PANTHER" id="PTHR34047:SF8">
    <property type="entry name" value="PROTEIN YKFC"/>
    <property type="match status" value="1"/>
</dbReference>
<dbReference type="CDD" id="cd01651">
    <property type="entry name" value="RT_G2_intron"/>
    <property type="match status" value="1"/>
</dbReference>
<dbReference type="PROSITE" id="PS50878">
    <property type="entry name" value="RT_POL"/>
    <property type="match status" value="1"/>
</dbReference>
<sequence length="548" mass="63653">MASVVWRPGVERPFAFHIMSSKQPVRSQLFLFDVKTNHAAASMHPQSEEERLANDAGKSDSRIVPQQRTDRVRETKLGNASGGKAAKLSRDPSRTHPQLRAGTDVISRLIRISERAERHPEEAFNNLFSMLDVTLLRHAFHKLERGKAPGVDGQTWEQYEANLESNLEDLATRLHRQSYRPHPSLRREIPKGNGKTRPLGIACVEDKLVQRAVVMILERIYEKDFYAFSFGFRPGKSCHDALSVLGTDIATKKVNWISDADIKGFFDNVCHEQLIELVQQRVSDPRMLWLIQRFLKAGVMIDNRRHDTDDGVAQGSVLSPLLANVYLHYVLDQWFVRDVQPRLSGESHIVRYADDFICWFEREDDARRFLEVLKKRLARFSLELAEDKSQLIRFGRFAERDSKRYGNGGRPGVFDFLGFTHYCGHSRSGKFKLKRKTATKKLRAKYLALKDWLRHNLTQPITEVWRTLNRKLCGHYQYYGINDNWPYLVKYRQAAKRFAYRWICRRSQKGRISRKTFAQYLARNPLAEPRRLTDLIARGRQLAATMNR</sequence>
<feature type="compositionally biased region" description="Basic and acidic residues" evidence="2">
    <location>
        <begin position="46"/>
        <end position="61"/>
    </location>
</feature>
<dbReference type="SUPFAM" id="SSF56672">
    <property type="entry name" value="DNA/RNA polymerases"/>
    <property type="match status" value="1"/>
</dbReference>
<feature type="domain" description="Reverse transcriptase" evidence="3">
    <location>
        <begin position="170"/>
        <end position="421"/>
    </location>
</feature>
<organism evidence="4 6">
    <name type="scientific">Aureliella helgolandensis</name>
    <dbReference type="NCBI Taxonomy" id="2527968"/>
    <lineage>
        <taxon>Bacteria</taxon>
        <taxon>Pseudomonadati</taxon>
        <taxon>Planctomycetota</taxon>
        <taxon>Planctomycetia</taxon>
        <taxon>Pirellulales</taxon>
        <taxon>Pirellulaceae</taxon>
        <taxon>Aureliella</taxon>
    </lineage>
</organism>
<comment type="similarity">
    <text evidence="1">Belongs to the bacterial reverse transcriptase family.</text>
</comment>
<feature type="region of interest" description="Disordered" evidence="2">
    <location>
        <begin position="41"/>
        <end position="100"/>
    </location>
</feature>
<dbReference type="KEGG" id="ahel:Q31a_43030"/>
<dbReference type="AlphaFoldDB" id="A0A518G4S6"/>
<gene>
    <name evidence="4" type="primary">ltrA_1</name>
    <name evidence="5" type="synonym">ltrA_4</name>
    <name evidence="4" type="ORF">Q31a_19040</name>
    <name evidence="5" type="ORF">Q31a_43030</name>
</gene>
<dbReference type="InterPro" id="IPR000477">
    <property type="entry name" value="RT_dom"/>
</dbReference>
<reference evidence="4 6" key="1">
    <citation type="submission" date="2019-02" db="EMBL/GenBank/DDBJ databases">
        <title>Deep-cultivation of Planctomycetes and their phenomic and genomic characterization uncovers novel biology.</title>
        <authorList>
            <person name="Wiegand S."/>
            <person name="Jogler M."/>
            <person name="Boedeker C."/>
            <person name="Pinto D."/>
            <person name="Vollmers J."/>
            <person name="Rivas-Marin E."/>
            <person name="Kohn T."/>
            <person name="Peeters S.H."/>
            <person name="Heuer A."/>
            <person name="Rast P."/>
            <person name="Oberbeckmann S."/>
            <person name="Bunk B."/>
            <person name="Jeske O."/>
            <person name="Meyerdierks A."/>
            <person name="Storesund J.E."/>
            <person name="Kallscheuer N."/>
            <person name="Luecker S."/>
            <person name="Lage O.M."/>
            <person name="Pohl T."/>
            <person name="Merkel B.J."/>
            <person name="Hornburger P."/>
            <person name="Mueller R.-W."/>
            <person name="Bruemmer F."/>
            <person name="Labrenz M."/>
            <person name="Spormann A.M."/>
            <person name="Op den Camp H."/>
            <person name="Overmann J."/>
            <person name="Amann R."/>
            <person name="Jetten M.S.M."/>
            <person name="Mascher T."/>
            <person name="Medema M.H."/>
            <person name="Devos D.P."/>
            <person name="Kaster A.-K."/>
            <person name="Ovreas L."/>
            <person name="Rohde M."/>
            <person name="Galperin M.Y."/>
            <person name="Jogler C."/>
        </authorList>
    </citation>
    <scope>NUCLEOTIDE SEQUENCE [LARGE SCALE GENOMIC DNA]</scope>
    <source>
        <strain evidence="4 6">Q31a</strain>
    </source>
</reference>
<keyword evidence="6" id="KW-1185">Reference proteome</keyword>
<dbReference type="KEGG" id="ahel:Q31a_19040"/>
<evidence type="ECO:0000313" key="5">
    <source>
        <dbReference type="EMBL" id="QDV25935.1"/>
    </source>
</evidence>
<dbReference type="Proteomes" id="UP000318017">
    <property type="component" value="Chromosome"/>
</dbReference>
<evidence type="ECO:0000259" key="3">
    <source>
        <dbReference type="PROSITE" id="PS50878"/>
    </source>
</evidence>
<dbReference type="InterPro" id="IPR030931">
    <property type="entry name" value="Group_II_RT_mat"/>
</dbReference>
<dbReference type="EMBL" id="CP036298">
    <property type="protein sequence ID" value="QDV25935.1"/>
    <property type="molecule type" value="Genomic_DNA"/>
</dbReference>
<dbReference type="EMBL" id="CP036298">
    <property type="protein sequence ID" value="QDV23601.1"/>
    <property type="molecule type" value="Genomic_DNA"/>
</dbReference>
<name>A0A518G4S6_9BACT</name>